<feature type="compositionally biased region" description="Pro residues" evidence="1">
    <location>
        <begin position="10"/>
        <end position="22"/>
    </location>
</feature>
<dbReference type="EMBL" id="CM001466">
    <property type="protein sequence ID" value="EHY87762.1"/>
    <property type="molecule type" value="Genomic_DNA"/>
</dbReference>
<name>H8GC85_9PSEU</name>
<sequence length="199" mass="21903">MSPSLVRPTRPSPPVPTRPPPLRSTTISKLNSDLTRRRGMRLHRNRNTSERGCLSNTIRACRASLRTSARSDSENRTLRPRRATWSKSIFEGSVYPVKRSIGGTAARAARTPLPIKGTPQLKRHSSHRTQSRIVSTRPVPHALFLHICTDRVINMPESARPTDSRTSTARPRQASGGFEAACGVPPSAVSTLIIPFGSR</sequence>
<dbReference type="AlphaFoldDB" id="H8GC85"/>
<keyword evidence="3" id="KW-1185">Reference proteome</keyword>
<evidence type="ECO:0000256" key="1">
    <source>
        <dbReference type="SAM" id="MobiDB-lite"/>
    </source>
</evidence>
<organism evidence="2 3">
    <name type="scientific">Saccharomonospora azurea NA-128</name>
    <dbReference type="NCBI Taxonomy" id="882081"/>
    <lineage>
        <taxon>Bacteria</taxon>
        <taxon>Bacillati</taxon>
        <taxon>Actinomycetota</taxon>
        <taxon>Actinomycetes</taxon>
        <taxon>Pseudonocardiales</taxon>
        <taxon>Pseudonocardiaceae</taxon>
        <taxon>Saccharomonospora</taxon>
    </lineage>
</organism>
<accession>H8GC85</accession>
<dbReference type="Proteomes" id="UP000004705">
    <property type="component" value="Chromosome"/>
</dbReference>
<proteinExistence type="predicted"/>
<gene>
    <name evidence="2" type="ORF">SacazDRAFT_00814</name>
</gene>
<evidence type="ECO:0000313" key="2">
    <source>
        <dbReference type="EMBL" id="EHY87762.1"/>
    </source>
</evidence>
<feature type="region of interest" description="Disordered" evidence="1">
    <location>
        <begin position="1"/>
        <end position="30"/>
    </location>
</feature>
<feature type="region of interest" description="Disordered" evidence="1">
    <location>
        <begin position="157"/>
        <end position="179"/>
    </location>
</feature>
<reference evidence="2 3" key="1">
    <citation type="journal article" date="2012" name="Stand. Genomic Sci.">
        <title>Genome sequence of the soil bacterium Saccharomonospora azurea type strain (NA-128(T)).</title>
        <authorList>
            <person name="Klenk H.P."/>
            <person name="Held B."/>
            <person name="Lucas S."/>
            <person name="Lapidus A."/>
            <person name="Copeland A."/>
            <person name="Hammon N."/>
            <person name="Pitluck S."/>
            <person name="Goodwin L.A."/>
            <person name="Han C."/>
            <person name="Tapia R."/>
            <person name="Brambilla E.M."/>
            <person name="Potter G."/>
            <person name="Land M."/>
            <person name="Ivanova N."/>
            <person name="Rohde M."/>
            <person name="Goker M."/>
            <person name="Detter J.C."/>
            <person name="Kyrpides N.C."/>
            <person name="Woyke T."/>
        </authorList>
    </citation>
    <scope>NUCLEOTIDE SEQUENCE [LARGE SCALE GENOMIC DNA]</scope>
    <source>
        <strain evidence="2 3">NA-128</strain>
    </source>
</reference>
<dbReference type="HOGENOM" id="CLU_1371352_0_0_11"/>
<evidence type="ECO:0000313" key="3">
    <source>
        <dbReference type="Proteomes" id="UP000004705"/>
    </source>
</evidence>
<protein>
    <submittedName>
        <fullName evidence="2">Uncharacterized protein</fullName>
    </submittedName>
</protein>